<comment type="caution">
    <text evidence="1">The sequence shown here is derived from an EMBL/GenBank/DDBJ whole genome shotgun (WGS) entry which is preliminary data.</text>
</comment>
<protein>
    <submittedName>
        <fullName evidence="1">Uncharacterized protein</fullName>
    </submittedName>
</protein>
<evidence type="ECO:0000313" key="2">
    <source>
        <dbReference type="Proteomes" id="UP000681967"/>
    </source>
</evidence>
<proteinExistence type="predicted"/>
<gene>
    <name evidence="1" type="ORF">BYL167_LOCUS73693</name>
</gene>
<dbReference type="EMBL" id="CAJOBH010262620">
    <property type="protein sequence ID" value="CAF5157262.1"/>
    <property type="molecule type" value="Genomic_DNA"/>
</dbReference>
<sequence length="30" mass="3716">ENYIRPNRTALRSYKERVKIVKEEHEIMVN</sequence>
<dbReference type="AlphaFoldDB" id="A0A8S3GBS8"/>
<accession>A0A8S3GBS8</accession>
<reference evidence="1" key="1">
    <citation type="submission" date="2021-02" db="EMBL/GenBank/DDBJ databases">
        <authorList>
            <person name="Nowell W R."/>
        </authorList>
    </citation>
    <scope>NUCLEOTIDE SEQUENCE</scope>
</reference>
<evidence type="ECO:0000313" key="1">
    <source>
        <dbReference type="EMBL" id="CAF5157262.1"/>
    </source>
</evidence>
<organism evidence="1 2">
    <name type="scientific">Rotaria magnacalcarata</name>
    <dbReference type="NCBI Taxonomy" id="392030"/>
    <lineage>
        <taxon>Eukaryota</taxon>
        <taxon>Metazoa</taxon>
        <taxon>Spiralia</taxon>
        <taxon>Gnathifera</taxon>
        <taxon>Rotifera</taxon>
        <taxon>Eurotatoria</taxon>
        <taxon>Bdelloidea</taxon>
        <taxon>Philodinida</taxon>
        <taxon>Philodinidae</taxon>
        <taxon>Rotaria</taxon>
    </lineage>
</organism>
<feature type="non-terminal residue" evidence="1">
    <location>
        <position position="1"/>
    </location>
</feature>
<name>A0A8S3GBS8_9BILA</name>
<dbReference type="Proteomes" id="UP000681967">
    <property type="component" value="Unassembled WGS sequence"/>
</dbReference>